<dbReference type="Proteomes" id="UP000601736">
    <property type="component" value="Unassembled WGS sequence"/>
</dbReference>
<dbReference type="InterPro" id="IPR059206">
    <property type="entry name" value="Sll1717-like"/>
</dbReference>
<protein>
    <submittedName>
        <fullName evidence="1">DNA repair protein</fullName>
    </submittedName>
</protein>
<dbReference type="SUPFAM" id="SSF52540">
    <property type="entry name" value="P-loop containing nucleoside triphosphate hydrolases"/>
    <property type="match status" value="1"/>
</dbReference>
<dbReference type="InterPro" id="IPR027417">
    <property type="entry name" value="P-loop_NTPase"/>
</dbReference>
<accession>A0A8H9DA32</accession>
<proteinExistence type="predicted"/>
<dbReference type="NCBIfam" id="NF047389">
    <property type="entry name" value="ATPase_Sll1717"/>
    <property type="match status" value="1"/>
</dbReference>
<organism evidence="1 2">
    <name type="scientific">Nitrosomonas nitrosa</name>
    <dbReference type="NCBI Taxonomy" id="52442"/>
    <lineage>
        <taxon>Bacteria</taxon>
        <taxon>Pseudomonadati</taxon>
        <taxon>Pseudomonadota</taxon>
        <taxon>Betaproteobacteria</taxon>
        <taxon>Nitrosomonadales</taxon>
        <taxon>Nitrosomonadaceae</taxon>
        <taxon>Nitrosomonas</taxon>
    </lineage>
</organism>
<sequence length="610" mass="70333">MPSLDINCRLACTPVQLSRCSHKKLMANLLSKSQKPSIFGADSLLECICSPPCYLTGGKIRIFMQKKNQLSGINFRIRKNASIGDSEAEYDASFLDVCYTDTGDLETLINFSNPHRIIVGRTGTGKSALIYKISQEENVIEIKPESLSLNYLSNSDMIPLLENAGIKLDIFYTLLWRHVFTVELLKKKFKLTNEDNTTNWINSFLSRLKAKDKTKERALSYLKDWGDKFWQETEYRIKEVTQKLEENINSDVGVTSEELNLVFKSGSIASEEKKYEVTRRVQKVINSIQIKELSDVLTFLSEEVFTDSQQKYYILIDKLDENWVEDILRFKLIRALIETIKTFRCISNVKIIIALRLDLIQSVFDKTRDGSFQEEKYQSLFLHLRWNKNGLVELLDKRIGQLVSEEYTSRSIKLKDLFPRTINKTEFIDYLLMRTFYRPRDAIAFVNECLKQSEGKGNVTVDAVRKAEIEYSAQRIDSLTFEWSNHYPALSKYLKIIERMNSKFKLQAITKDRIDSFALEFAIDGKNNSDPVVRAAYAYLNGEISPHNFIISLTMALYKIGIFGIKTDGFSNQIWSFLDTRPPTEGQIKPSSTVFVHPMVWSRLGIIIEN</sequence>
<reference evidence="1" key="1">
    <citation type="submission" date="2021-02" db="EMBL/GenBank/DDBJ databases">
        <authorList>
            <person name="Han P."/>
        </authorList>
    </citation>
    <scope>NUCLEOTIDE SEQUENCE</scope>
    <source>
        <strain evidence="1">Nitrosomonas nitrosa 18-3D</strain>
    </source>
</reference>
<evidence type="ECO:0000313" key="1">
    <source>
        <dbReference type="EMBL" id="CAE6506113.1"/>
    </source>
</evidence>
<comment type="caution">
    <text evidence="1">The sequence shown here is derived from an EMBL/GenBank/DDBJ whole genome shotgun (WGS) entry which is preliminary data.</text>
</comment>
<name>A0A8H9DA32_9PROT</name>
<dbReference type="AlphaFoldDB" id="A0A8H9DA32"/>
<dbReference type="EMBL" id="CAJNAP010000014">
    <property type="protein sequence ID" value="CAE6506113.1"/>
    <property type="molecule type" value="Genomic_DNA"/>
</dbReference>
<evidence type="ECO:0000313" key="2">
    <source>
        <dbReference type="Proteomes" id="UP000601736"/>
    </source>
</evidence>
<gene>
    <name evidence="1" type="ORF">NMYAN_210026</name>
</gene>